<name>A0A8M9PZN7_DANRE</name>
<evidence type="ECO:0000256" key="1">
    <source>
        <dbReference type="SAM" id="MobiDB-lite"/>
    </source>
</evidence>
<feature type="region of interest" description="Disordered" evidence="1">
    <location>
        <begin position="83"/>
        <end position="108"/>
    </location>
</feature>
<dbReference type="RefSeq" id="XP_017209970.1">
    <property type="nucleotide sequence ID" value="XM_017354481.3"/>
</dbReference>
<reference evidence="3" key="1">
    <citation type="submission" date="2025-08" db="UniProtKB">
        <authorList>
            <consortium name="RefSeq"/>
        </authorList>
    </citation>
    <scope>IDENTIFICATION</scope>
    <source>
        <strain evidence="3">Tuebingen</strain>
        <tissue evidence="3">Fibroblasts and whole tissue</tissue>
    </source>
</reference>
<dbReference type="Proteomes" id="UP000000437">
    <property type="component" value="Chromosome 10"/>
</dbReference>
<protein>
    <submittedName>
        <fullName evidence="3">Uncharacterized protein</fullName>
    </submittedName>
</protein>
<organism evidence="2 3">
    <name type="scientific">Danio rerio</name>
    <name type="common">Zebrafish</name>
    <name type="synonym">Brachydanio rerio</name>
    <dbReference type="NCBI Taxonomy" id="7955"/>
    <lineage>
        <taxon>Eukaryota</taxon>
        <taxon>Metazoa</taxon>
        <taxon>Chordata</taxon>
        <taxon>Craniata</taxon>
        <taxon>Vertebrata</taxon>
        <taxon>Euteleostomi</taxon>
        <taxon>Actinopterygii</taxon>
        <taxon>Neopterygii</taxon>
        <taxon>Teleostei</taxon>
        <taxon>Ostariophysi</taxon>
        <taxon>Cypriniformes</taxon>
        <taxon>Danionidae</taxon>
        <taxon>Danioninae</taxon>
        <taxon>Danio</taxon>
    </lineage>
</organism>
<evidence type="ECO:0000313" key="2">
    <source>
        <dbReference type="Proteomes" id="UP000000437"/>
    </source>
</evidence>
<keyword evidence="2" id="KW-1185">Reference proteome</keyword>
<gene>
    <name evidence="3" type="primary">LOC100535592</name>
</gene>
<dbReference type="KEGG" id="dre:100535592"/>
<proteinExistence type="predicted"/>
<evidence type="ECO:0000313" key="3">
    <source>
        <dbReference type="RefSeq" id="XP_017209970.1"/>
    </source>
</evidence>
<dbReference type="AlphaFoldDB" id="A0A8M9PZN7"/>
<dbReference type="GeneID" id="100535592"/>
<accession>A0A8M9PZN7</accession>
<sequence>MYFSDEELDLSLEETVEVKLKTLETFAIEEISKLQEDTRVLQEAAEKAMEGDVAALKADLASLKTLVADQEQQLQELRERLERNIGPEVLDMPSTSGDDNSAQKRKREEEELDVHLTEFWPENPDPDDIMTPRQQAFFNFMMDHLTVVDPSNLDSHLEDLKADGVTRGVWTADFVPDSYLRKKMKTYIKERHTKIFEKRERMRLQKLVKKQV</sequence>